<dbReference type="AlphaFoldDB" id="A0A0F9Q9E6"/>
<organism evidence="3">
    <name type="scientific">marine sediment metagenome</name>
    <dbReference type="NCBI Taxonomy" id="412755"/>
    <lineage>
        <taxon>unclassified sequences</taxon>
        <taxon>metagenomes</taxon>
        <taxon>ecological metagenomes</taxon>
    </lineage>
</organism>
<dbReference type="GO" id="GO:0005794">
    <property type="term" value="C:Golgi apparatus"/>
    <property type="evidence" value="ECO:0007669"/>
    <property type="project" value="UniProtKB-SubCell"/>
</dbReference>
<keyword evidence="2" id="KW-0333">Golgi apparatus</keyword>
<dbReference type="Pfam" id="PF03214">
    <property type="entry name" value="RGP"/>
    <property type="match status" value="1"/>
</dbReference>
<dbReference type="GO" id="GO:0052691">
    <property type="term" value="F:UDP-arabinopyranose mutase activity"/>
    <property type="evidence" value="ECO:0007669"/>
    <property type="project" value="TreeGrafter"/>
</dbReference>
<dbReference type="InterPro" id="IPR037595">
    <property type="entry name" value="RGP_fam"/>
</dbReference>
<dbReference type="EMBL" id="LAZR01004307">
    <property type="protein sequence ID" value="KKN09781.1"/>
    <property type="molecule type" value="Genomic_DNA"/>
</dbReference>
<proteinExistence type="predicted"/>
<comment type="caution">
    <text evidence="3">The sequence shown here is derived from an EMBL/GenBank/DDBJ whole genome shotgun (WGS) entry which is preliminary data.</text>
</comment>
<dbReference type="PANTHER" id="PTHR31682:SF44">
    <property type="entry name" value="UDP-ARABINOPYRANOSE MUTASE 3"/>
    <property type="match status" value="1"/>
</dbReference>
<dbReference type="GO" id="GO:0033356">
    <property type="term" value="P:UDP-L-arabinose metabolic process"/>
    <property type="evidence" value="ECO:0007669"/>
    <property type="project" value="TreeGrafter"/>
</dbReference>
<comment type="subcellular location">
    <subcellularLocation>
        <location evidence="1">Golgi apparatus</location>
    </subcellularLocation>
</comment>
<evidence type="ECO:0008006" key="4">
    <source>
        <dbReference type="Google" id="ProtNLM"/>
    </source>
</evidence>
<evidence type="ECO:0000256" key="2">
    <source>
        <dbReference type="ARBA" id="ARBA00023034"/>
    </source>
</evidence>
<dbReference type="PANTHER" id="PTHR31682">
    <property type="entry name" value="UDP-ARABINOSE MUTASE"/>
    <property type="match status" value="1"/>
</dbReference>
<reference evidence="3" key="1">
    <citation type="journal article" date="2015" name="Nature">
        <title>Complex archaea that bridge the gap between prokaryotes and eukaryotes.</title>
        <authorList>
            <person name="Spang A."/>
            <person name="Saw J.H."/>
            <person name="Jorgensen S.L."/>
            <person name="Zaremba-Niedzwiedzka K."/>
            <person name="Martijn J."/>
            <person name="Lind A.E."/>
            <person name="van Eijk R."/>
            <person name="Schleper C."/>
            <person name="Guy L."/>
            <person name="Ettema T.J."/>
        </authorList>
    </citation>
    <scope>NUCLEOTIDE SEQUENCE</scope>
</reference>
<dbReference type="GO" id="GO:0005829">
    <property type="term" value="C:cytosol"/>
    <property type="evidence" value="ECO:0007669"/>
    <property type="project" value="TreeGrafter"/>
</dbReference>
<protein>
    <recommendedName>
        <fullName evidence="4">Glycosyltransferase 2-like domain-containing protein</fullName>
    </recommendedName>
</protein>
<evidence type="ECO:0000313" key="3">
    <source>
        <dbReference type="EMBL" id="KKN09781.1"/>
    </source>
</evidence>
<sequence length="323" mass="36722">MKLGIVIPTNRPERVIGGWWERWQFRDVAVYLVHDAPEPYPALLNLAAWHLSWQDIARWFPEESDVITRHSDAVRCIGLLEAYHDGCEIVITLDDDVTPNTSDFLEMVERLLIEGHPHDAWLNPAPNAHARGVPFRHRERRWPVAAVACLPSGDADLSAVWRLAHGETEAALPDIGVMPPGQYMPLSSLCLAVTREFLPLWYFPPQGQNFDRWGDIWAGLLIVRVAEHLRRAILWTSGNVHHECASDPFIGLMTEARGYARNERFWNQLDTLALTGATPMDCAREIADWMQCLPDSYLRTWGRNLAQWITVLDNPQPSLLSSA</sequence>
<name>A0A0F9Q9E6_9ZZZZ</name>
<accession>A0A0F9Q9E6</accession>
<evidence type="ECO:0000256" key="1">
    <source>
        <dbReference type="ARBA" id="ARBA00004555"/>
    </source>
</evidence>
<gene>
    <name evidence="3" type="ORF">LCGC14_1043180</name>
</gene>